<keyword evidence="5" id="KW-1133">Transmembrane helix</keyword>
<dbReference type="InterPro" id="IPR035892">
    <property type="entry name" value="C2_domain_sf"/>
</dbReference>
<gene>
    <name evidence="11" type="ORF">DMC30DRAFT_414823</name>
    <name evidence="10" type="ORF">DMC30DRAFT_420352</name>
</gene>
<sequence>WIVVSEPSTKMLHAVKRVTVSKRLATKLEFTLPKGRHELKLLAICDSVIAADQELDIAPIDVAEAQDSDDDDDDSDDAMSE</sequence>
<comment type="caution">
    <text evidence="10">The sequence shown here is derived from an EMBL/GenBank/DDBJ whole genome shotgun (WGS) entry which is preliminary data.</text>
</comment>
<dbReference type="Pfam" id="PF02889">
    <property type="entry name" value="Sec63"/>
    <property type="match status" value="1"/>
</dbReference>
<dbReference type="PANTHER" id="PTHR24075:SF5">
    <property type="entry name" value="U5 SMALL NUCLEAR RIBONUCLEOPROTEIN 200 KDA HELICASE"/>
    <property type="match status" value="1"/>
</dbReference>
<dbReference type="InterPro" id="IPR004179">
    <property type="entry name" value="Sec63-dom"/>
</dbReference>
<dbReference type="GO" id="GO:0003724">
    <property type="term" value="F:RNA helicase activity"/>
    <property type="evidence" value="ECO:0007669"/>
    <property type="project" value="TreeGrafter"/>
</dbReference>
<proteinExistence type="predicted"/>
<keyword evidence="12" id="KW-1185">Reference proteome</keyword>
<dbReference type="Gene3D" id="2.60.40.150">
    <property type="entry name" value="C2 domain"/>
    <property type="match status" value="1"/>
</dbReference>
<dbReference type="GO" id="GO:0000388">
    <property type="term" value="P:spliceosome conformational change to release U4 (or U4atac) and U1 (or U11)"/>
    <property type="evidence" value="ECO:0007669"/>
    <property type="project" value="TreeGrafter"/>
</dbReference>
<keyword evidence="4" id="KW-0256">Endoplasmic reticulum</keyword>
<evidence type="ECO:0000313" key="12">
    <source>
        <dbReference type="Proteomes" id="UP000311382"/>
    </source>
</evidence>
<dbReference type="PANTHER" id="PTHR24075">
    <property type="entry name" value="SEC63 DOMAIN-CONTAINING"/>
    <property type="match status" value="1"/>
</dbReference>
<dbReference type="AlphaFoldDB" id="A0A5C5FJK6"/>
<dbReference type="EMBL" id="SOZI01000329">
    <property type="protein sequence ID" value="TNY16898.1"/>
    <property type="molecule type" value="Genomic_DNA"/>
</dbReference>
<keyword evidence="6" id="KW-0472">Membrane</keyword>
<evidence type="ECO:0000256" key="8">
    <source>
        <dbReference type="SAM" id="MobiDB-lite"/>
    </source>
</evidence>
<organism evidence="10 12">
    <name type="scientific">Rhodotorula diobovata</name>
    <dbReference type="NCBI Taxonomy" id="5288"/>
    <lineage>
        <taxon>Eukaryota</taxon>
        <taxon>Fungi</taxon>
        <taxon>Dikarya</taxon>
        <taxon>Basidiomycota</taxon>
        <taxon>Pucciniomycotina</taxon>
        <taxon>Microbotryomycetes</taxon>
        <taxon>Sporidiobolales</taxon>
        <taxon>Sporidiobolaceae</taxon>
        <taxon>Rhodotorula</taxon>
    </lineage>
</organism>
<evidence type="ECO:0000313" key="11">
    <source>
        <dbReference type="EMBL" id="TNY22815.1"/>
    </source>
</evidence>
<evidence type="ECO:0000256" key="3">
    <source>
        <dbReference type="ARBA" id="ARBA00022692"/>
    </source>
</evidence>
<accession>A0A5C5FJK6</accession>
<keyword evidence="7" id="KW-0143">Chaperone</keyword>
<evidence type="ECO:0000256" key="2">
    <source>
        <dbReference type="ARBA" id="ARBA00004240"/>
    </source>
</evidence>
<feature type="compositionally biased region" description="Acidic residues" evidence="8">
    <location>
        <begin position="64"/>
        <end position="81"/>
    </location>
</feature>
<keyword evidence="3" id="KW-0812">Transmembrane</keyword>
<feature type="non-terminal residue" evidence="10">
    <location>
        <position position="1"/>
    </location>
</feature>
<dbReference type="EMBL" id="SOZI01000020">
    <property type="protein sequence ID" value="TNY22815.1"/>
    <property type="molecule type" value="Genomic_DNA"/>
</dbReference>
<dbReference type="Proteomes" id="UP000311382">
    <property type="component" value="Unassembled WGS sequence"/>
</dbReference>
<comment type="subcellular location">
    <subcellularLocation>
        <location evidence="2">Endoplasmic reticulum</location>
    </subcellularLocation>
    <subcellularLocation>
        <location evidence="1">Membrane</location>
        <topology evidence="1">Multi-pass membrane protein</topology>
    </subcellularLocation>
</comment>
<feature type="domain" description="SEC63" evidence="9">
    <location>
        <begin position="1"/>
        <end position="57"/>
    </location>
</feature>
<dbReference type="GO" id="GO:0005681">
    <property type="term" value="C:spliceosomal complex"/>
    <property type="evidence" value="ECO:0007669"/>
    <property type="project" value="TreeGrafter"/>
</dbReference>
<name>A0A5C5FJK6_9BASI</name>
<evidence type="ECO:0000256" key="1">
    <source>
        <dbReference type="ARBA" id="ARBA00004141"/>
    </source>
</evidence>
<evidence type="ECO:0000256" key="4">
    <source>
        <dbReference type="ARBA" id="ARBA00022824"/>
    </source>
</evidence>
<evidence type="ECO:0000256" key="7">
    <source>
        <dbReference type="ARBA" id="ARBA00023186"/>
    </source>
</evidence>
<evidence type="ECO:0000256" key="6">
    <source>
        <dbReference type="ARBA" id="ARBA00023136"/>
    </source>
</evidence>
<protein>
    <recommendedName>
        <fullName evidence="9">SEC63 domain-containing protein</fullName>
    </recommendedName>
</protein>
<dbReference type="InterPro" id="IPR014756">
    <property type="entry name" value="Ig_E-set"/>
</dbReference>
<feature type="region of interest" description="Disordered" evidence="8">
    <location>
        <begin position="60"/>
        <end position="81"/>
    </location>
</feature>
<dbReference type="GO" id="GO:0016020">
    <property type="term" value="C:membrane"/>
    <property type="evidence" value="ECO:0007669"/>
    <property type="project" value="UniProtKB-SubCell"/>
</dbReference>
<dbReference type="GO" id="GO:0003723">
    <property type="term" value="F:RNA binding"/>
    <property type="evidence" value="ECO:0007669"/>
    <property type="project" value="TreeGrafter"/>
</dbReference>
<evidence type="ECO:0000259" key="9">
    <source>
        <dbReference type="Pfam" id="PF02889"/>
    </source>
</evidence>
<dbReference type="GO" id="GO:0005783">
    <property type="term" value="C:endoplasmic reticulum"/>
    <property type="evidence" value="ECO:0007669"/>
    <property type="project" value="UniProtKB-SubCell"/>
</dbReference>
<dbReference type="STRING" id="5288.A0A5C5FJK6"/>
<dbReference type="OrthoDB" id="5575at2759"/>
<reference evidence="10 12" key="1">
    <citation type="submission" date="2019-03" db="EMBL/GenBank/DDBJ databases">
        <title>Rhodosporidium diobovatum UCD-FST 08-225 genome sequencing, assembly, and annotation.</title>
        <authorList>
            <person name="Fakankun I.U."/>
            <person name="Fristensky B."/>
            <person name="Levin D.B."/>
        </authorList>
    </citation>
    <scope>NUCLEOTIDE SEQUENCE [LARGE SCALE GENOMIC DNA]</scope>
    <source>
        <strain evidence="10 12">UCD-FST 08-225</strain>
    </source>
</reference>
<evidence type="ECO:0000256" key="5">
    <source>
        <dbReference type="ARBA" id="ARBA00022989"/>
    </source>
</evidence>
<evidence type="ECO:0000313" key="10">
    <source>
        <dbReference type="EMBL" id="TNY16898.1"/>
    </source>
</evidence>
<dbReference type="SUPFAM" id="SSF81296">
    <property type="entry name" value="E set domains"/>
    <property type="match status" value="1"/>
</dbReference>